<feature type="compositionally biased region" description="Basic and acidic residues" evidence="8">
    <location>
        <begin position="1086"/>
        <end position="1096"/>
    </location>
</feature>
<dbReference type="OrthoDB" id="2123952at2759"/>
<feature type="compositionally biased region" description="Basic and acidic residues" evidence="8">
    <location>
        <begin position="1126"/>
        <end position="1142"/>
    </location>
</feature>
<feature type="region of interest" description="Disordered" evidence="8">
    <location>
        <begin position="1081"/>
        <end position="1142"/>
    </location>
</feature>
<keyword evidence="7" id="KW-0539">Nucleus</keyword>
<feature type="compositionally biased region" description="Polar residues" evidence="8">
    <location>
        <begin position="775"/>
        <end position="800"/>
    </location>
</feature>
<accession>A0A9W4SXK2</accession>
<feature type="region of interest" description="Disordered" evidence="8">
    <location>
        <begin position="419"/>
        <end position="464"/>
    </location>
</feature>
<feature type="domain" description="Zn(2)-C6 fungal-type" evidence="9">
    <location>
        <begin position="16"/>
        <end position="43"/>
    </location>
</feature>
<keyword evidence="4" id="KW-0805">Transcription regulation</keyword>
<evidence type="ECO:0000313" key="10">
    <source>
        <dbReference type="EMBL" id="CAI2182728.1"/>
    </source>
</evidence>
<name>A0A9W4SXK2_9GLOM</name>
<dbReference type="EMBL" id="CAMKVN010002818">
    <property type="protein sequence ID" value="CAI2182728.1"/>
    <property type="molecule type" value="Genomic_DNA"/>
</dbReference>
<feature type="compositionally biased region" description="Low complexity" evidence="8">
    <location>
        <begin position="860"/>
        <end position="871"/>
    </location>
</feature>
<feature type="region of interest" description="Disordered" evidence="8">
    <location>
        <begin position="775"/>
        <end position="872"/>
    </location>
</feature>
<keyword evidence="5" id="KW-0238">DNA-binding</keyword>
<evidence type="ECO:0000256" key="3">
    <source>
        <dbReference type="ARBA" id="ARBA00022833"/>
    </source>
</evidence>
<feature type="region of interest" description="Disordered" evidence="8">
    <location>
        <begin position="45"/>
        <end position="65"/>
    </location>
</feature>
<feature type="compositionally biased region" description="Low complexity" evidence="8">
    <location>
        <begin position="1003"/>
        <end position="1020"/>
    </location>
</feature>
<sequence length="1164" mass="126801">MTKKNNGSSRLKVTTACQNCQRRKIKCSGEIPCSYCLKVERPCEPGKPGKKRGPPPGQEVIRSRSGRMETVYYSAIKDPQLKEKLRHLYDEIPNMELTSNIVILPNVVISSSTALSPLVDPQNDSADVAVSYDAGLSNTTTKTSSIPNVDFSNPTEIPSNSDEISSDSADFPYQPILIPMDISVSSNPSGNSSDVAEVLSTLEVSTEHEESTIPEVPSISVEVSSIPEIPEAPSIPVEVSLIPEIPEVPSIPVEVSSIPEIPEAPSIPVEVSSIPEIPEAPSIPVEVSLIPEIPEVPSIPVEVSLIPEIPEVPSIPVEISLIPEISEAPSIPVEDSLIPDTPEVPSIPVEVSLIPVIPEVPSIPVEVSLISEIPEVSSIPVEVSSLPNNVSSNPVEIPSNTVEVSKTIETTSNRVEVTSDPLNISSDPVKVSSNPPKASSISLRLTKTSSGSSKASSRSKITSKSKYKRPTISYISIPFKPIAYKPNAMTPIAIPFNPVGISSDTSGRFYNSINPTGISSNHNGSSFYKPTGISFGPTFDPARFSSETFVVPSETTTISSSHNGVFPSPDEVSSSTVVSSGSARLPSTIDKVSSSSRSSGNTGNPEVETEIQNLAKGKLTEELEGEGQNTDKIQASNDLLSSSKDTSDKNFATRRLRKIQPKPPHDRERWATKATASQPMKVSEQQVKEHQHQHPEVFVQGSENENKNNIDHLRLPAIQKLGAFEDNPPGFDKKNLRLPTIQELGVFDDGPPLFRPIATYPISMKARQELFENTQFSQIRDSRDTAPSNYATNESQSNVWTKVPRPTSPLPSKTSLSTTSSSTSSQITSTPQVGTATSLPESSFSKSNVTSTGSSGRMFTTSTKPKTTESTLQRGTITLPPLVPTVSYPDYSKPAKVSSELHFSKAKKVIPPLQSGLNASLNQSIIPSMQTPNESINFKDDFITSVKPNEYITACDESLCTEKDASVVIAHDLTQESTLTEKLATEQGSSKSARKSSPKILNTKIPSSVSISKSTIPSSESDSESDHLPMQITVEEEIEEDIDELMADIPEEVISIRDRKKRYREQKNEFSTVISSTYSIKRAKKEKREKEKRERTNDEEEVAPRRARPINDRAYLKPTRRITRNAAREKMNPCPKEKSQWVRRAQDGFSALQPLQPPIKKKRI</sequence>
<dbReference type="GO" id="GO:0008270">
    <property type="term" value="F:zinc ion binding"/>
    <property type="evidence" value="ECO:0007669"/>
    <property type="project" value="InterPro"/>
</dbReference>
<feature type="region of interest" description="Disordered" evidence="8">
    <location>
        <begin position="555"/>
        <end position="608"/>
    </location>
</feature>
<dbReference type="GO" id="GO:0005634">
    <property type="term" value="C:nucleus"/>
    <property type="evidence" value="ECO:0007669"/>
    <property type="project" value="UniProtKB-SubCell"/>
</dbReference>
<feature type="compositionally biased region" description="Low complexity" evidence="8">
    <location>
        <begin position="810"/>
        <end position="831"/>
    </location>
</feature>
<gene>
    <name evidence="10" type="ORF">FWILDA_LOCUS10723</name>
</gene>
<dbReference type="Gene3D" id="4.10.240.10">
    <property type="entry name" value="Zn(2)-C6 fungal-type DNA-binding domain"/>
    <property type="match status" value="1"/>
</dbReference>
<dbReference type="SMART" id="SM00066">
    <property type="entry name" value="GAL4"/>
    <property type="match status" value="1"/>
</dbReference>
<feature type="region of interest" description="Disordered" evidence="8">
    <location>
        <begin position="145"/>
        <end position="166"/>
    </location>
</feature>
<dbReference type="GO" id="GO:0003677">
    <property type="term" value="F:DNA binding"/>
    <property type="evidence" value="ECO:0007669"/>
    <property type="project" value="UniProtKB-KW"/>
</dbReference>
<dbReference type="PROSITE" id="PS50048">
    <property type="entry name" value="ZN2_CY6_FUNGAL_2"/>
    <property type="match status" value="1"/>
</dbReference>
<evidence type="ECO:0000313" key="11">
    <source>
        <dbReference type="Proteomes" id="UP001153678"/>
    </source>
</evidence>
<evidence type="ECO:0000256" key="2">
    <source>
        <dbReference type="ARBA" id="ARBA00022723"/>
    </source>
</evidence>
<reference evidence="10" key="1">
    <citation type="submission" date="2022-08" db="EMBL/GenBank/DDBJ databases">
        <authorList>
            <person name="Kallberg Y."/>
            <person name="Tangrot J."/>
            <person name="Rosling A."/>
        </authorList>
    </citation>
    <scope>NUCLEOTIDE SEQUENCE</scope>
    <source>
        <strain evidence="10">Wild A</strain>
    </source>
</reference>
<dbReference type="InterPro" id="IPR036864">
    <property type="entry name" value="Zn2-C6_fun-type_DNA-bd_sf"/>
</dbReference>
<protein>
    <submittedName>
        <fullName evidence="10">19991_t:CDS:1</fullName>
    </submittedName>
</protein>
<evidence type="ECO:0000259" key="9">
    <source>
        <dbReference type="PROSITE" id="PS50048"/>
    </source>
</evidence>
<dbReference type="GO" id="GO:0000981">
    <property type="term" value="F:DNA-binding transcription factor activity, RNA polymerase II-specific"/>
    <property type="evidence" value="ECO:0007669"/>
    <property type="project" value="InterPro"/>
</dbReference>
<keyword evidence="6" id="KW-0804">Transcription</keyword>
<dbReference type="Pfam" id="PF00172">
    <property type="entry name" value="Zn_clus"/>
    <property type="match status" value="1"/>
</dbReference>
<evidence type="ECO:0000256" key="6">
    <source>
        <dbReference type="ARBA" id="ARBA00023163"/>
    </source>
</evidence>
<evidence type="ECO:0000256" key="1">
    <source>
        <dbReference type="ARBA" id="ARBA00004123"/>
    </source>
</evidence>
<dbReference type="PANTHER" id="PTHR31313">
    <property type="entry name" value="TY1 ENHANCER ACTIVATOR"/>
    <property type="match status" value="1"/>
</dbReference>
<evidence type="ECO:0000256" key="5">
    <source>
        <dbReference type="ARBA" id="ARBA00023125"/>
    </source>
</evidence>
<feature type="compositionally biased region" description="Polar residues" evidence="8">
    <location>
        <begin position="832"/>
        <end position="859"/>
    </location>
</feature>
<comment type="caution">
    <text evidence="10">The sequence shown here is derived from an EMBL/GenBank/DDBJ whole genome shotgun (WGS) entry which is preliminary data.</text>
</comment>
<dbReference type="AlphaFoldDB" id="A0A9W4SXK2"/>
<feature type="region of interest" description="Disordered" evidence="8">
    <location>
        <begin position="623"/>
        <end position="678"/>
    </location>
</feature>
<dbReference type="Proteomes" id="UP001153678">
    <property type="component" value="Unassembled WGS sequence"/>
</dbReference>
<dbReference type="SUPFAM" id="SSF57701">
    <property type="entry name" value="Zn2/Cys6 DNA-binding domain"/>
    <property type="match status" value="1"/>
</dbReference>
<organism evidence="10 11">
    <name type="scientific">Funneliformis geosporum</name>
    <dbReference type="NCBI Taxonomy" id="1117311"/>
    <lineage>
        <taxon>Eukaryota</taxon>
        <taxon>Fungi</taxon>
        <taxon>Fungi incertae sedis</taxon>
        <taxon>Mucoromycota</taxon>
        <taxon>Glomeromycotina</taxon>
        <taxon>Glomeromycetes</taxon>
        <taxon>Glomerales</taxon>
        <taxon>Glomeraceae</taxon>
        <taxon>Funneliformis</taxon>
    </lineage>
</organism>
<evidence type="ECO:0000256" key="7">
    <source>
        <dbReference type="ARBA" id="ARBA00023242"/>
    </source>
</evidence>
<keyword evidence="3" id="KW-0862">Zinc</keyword>
<dbReference type="CDD" id="cd00067">
    <property type="entry name" value="GAL4"/>
    <property type="match status" value="1"/>
</dbReference>
<feature type="compositionally biased region" description="Polar residues" evidence="8">
    <location>
        <begin position="419"/>
        <end position="445"/>
    </location>
</feature>
<comment type="subcellular location">
    <subcellularLocation>
        <location evidence="1">Nucleus</location>
    </subcellularLocation>
</comment>
<dbReference type="PANTHER" id="PTHR31313:SF81">
    <property type="entry name" value="TY1 ENHANCER ACTIVATOR"/>
    <property type="match status" value="1"/>
</dbReference>
<feature type="compositionally biased region" description="Low complexity" evidence="8">
    <location>
        <begin position="572"/>
        <end position="582"/>
    </location>
</feature>
<keyword evidence="11" id="KW-1185">Reference proteome</keyword>
<evidence type="ECO:0000256" key="4">
    <source>
        <dbReference type="ARBA" id="ARBA00023015"/>
    </source>
</evidence>
<evidence type="ECO:0000256" key="8">
    <source>
        <dbReference type="SAM" id="MobiDB-lite"/>
    </source>
</evidence>
<feature type="region of interest" description="Disordered" evidence="8">
    <location>
        <begin position="983"/>
        <end position="1029"/>
    </location>
</feature>
<keyword evidence="2" id="KW-0479">Metal-binding</keyword>
<feature type="compositionally biased region" description="Low complexity" evidence="8">
    <location>
        <begin position="446"/>
        <end position="460"/>
    </location>
</feature>
<proteinExistence type="predicted"/>
<dbReference type="InterPro" id="IPR001138">
    <property type="entry name" value="Zn2Cys6_DnaBD"/>
</dbReference>
<dbReference type="InterPro" id="IPR051615">
    <property type="entry name" value="Transcr_Regulatory_Elem"/>
</dbReference>